<dbReference type="EMBL" id="KN832993">
    <property type="protein sequence ID" value="KIM82806.1"/>
    <property type="molecule type" value="Genomic_DNA"/>
</dbReference>
<feature type="domain" description="MYND-type" evidence="5">
    <location>
        <begin position="427"/>
        <end position="466"/>
    </location>
</feature>
<dbReference type="PROSITE" id="PS50865">
    <property type="entry name" value="ZF_MYND_2"/>
    <property type="match status" value="1"/>
</dbReference>
<dbReference type="HOGENOM" id="CLU_027660_0_0_1"/>
<dbReference type="Gene3D" id="6.10.140.2220">
    <property type="match status" value="1"/>
</dbReference>
<dbReference type="InterPro" id="IPR013087">
    <property type="entry name" value="Znf_C2H2_type"/>
</dbReference>
<reference evidence="7" key="2">
    <citation type="submission" date="2015-01" db="EMBL/GenBank/DDBJ databases">
        <title>Evolutionary Origins and Diversification of the Mycorrhizal Mutualists.</title>
        <authorList>
            <consortium name="DOE Joint Genome Institute"/>
            <consortium name="Mycorrhizal Genomics Consortium"/>
            <person name="Kohler A."/>
            <person name="Kuo A."/>
            <person name="Nagy L.G."/>
            <person name="Floudas D."/>
            <person name="Copeland A."/>
            <person name="Barry K.W."/>
            <person name="Cichocki N."/>
            <person name="Veneault-Fourrey C."/>
            <person name="LaButti K."/>
            <person name="Lindquist E.A."/>
            <person name="Lipzen A."/>
            <person name="Lundell T."/>
            <person name="Morin E."/>
            <person name="Murat C."/>
            <person name="Riley R."/>
            <person name="Ohm R."/>
            <person name="Sun H."/>
            <person name="Tunlid A."/>
            <person name="Henrissat B."/>
            <person name="Grigoriev I.V."/>
            <person name="Hibbett D.S."/>
            <person name="Martin F."/>
        </authorList>
    </citation>
    <scope>NUCLEOTIDE SEQUENCE [LARGE SCALE GENOMIC DNA]</scope>
    <source>
        <strain evidence="7">F 1598</strain>
    </source>
</reference>
<dbReference type="InterPro" id="IPR002893">
    <property type="entry name" value="Znf_MYND"/>
</dbReference>
<proteinExistence type="predicted"/>
<keyword evidence="1" id="KW-0479">Metal-binding</keyword>
<evidence type="ECO:0000256" key="3">
    <source>
        <dbReference type="ARBA" id="ARBA00022833"/>
    </source>
</evidence>
<accession>A0A0C3FW73</accession>
<dbReference type="AlphaFoldDB" id="A0A0C3FW73"/>
<keyword evidence="2 4" id="KW-0863">Zinc-finger</keyword>
<dbReference type="PROSITE" id="PS00028">
    <property type="entry name" value="ZINC_FINGER_C2H2_1"/>
    <property type="match status" value="1"/>
</dbReference>
<keyword evidence="7" id="KW-1185">Reference proteome</keyword>
<evidence type="ECO:0000259" key="5">
    <source>
        <dbReference type="PROSITE" id="PS50865"/>
    </source>
</evidence>
<protein>
    <recommendedName>
        <fullName evidence="5">MYND-type domain-containing protein</fullName>
    </recommendedName>
</protein>
<dbReference type="STRING" id="765440.A0A0C3FW73"/>
<evidence type="ECO:0000256" key="4">
    <source>
        <dbReference type="PROSITE-ProRule" id="PRU00134"/>
    </source>
</evidence>
<evidence type="ECO:0000256" key="1">
    <source>
        <dbReference type="ARBA" id="ARBA00022723"/>
    </source>
</evidence>
<dbReference type="Pfam" id="PF01753">
    <property type="entry name" value="zf-MYND"/>
    <property type="match status" value="1"/>
</dbReference>
<dbReference type="Proteomes" id="UP000054166">
    <property type="component" value="Unassembled WGS sequence"/>
</dbReference>
<dbReference type="OrthoDB" id="3040823at2759"/>
<name>A0A0C3FW73_PILCF</name>
<evidence type="ECO:0000313" key="7">
    <source>
        <dbReference type="Proteomes" id="UP000054166"/>
    </source>
</evidence>
<keyword evidence="3" id="KW-0862">Zinc</keyword>
<reference evidence="6 7" key="1">
    <citation type="submission" date="2014-04" db="EMBL/GenBank/DDBJ databases">
        <authorList>
            <consortium name="DOE Joint Genome Institute"/>
            <person name="Kuo A."/>
            <person name="Tarkka M."/>
            <person name="Buscot F."/>
            <person name="Kohler A."/>
            <person name="Nagy L.G."/>
            <person name="Floudas D."/>
            <person name="Copeland A."/>
            <person name="Barry K.W."/>
            <person name="Cichocki N."/>
            <person name="Veneault-Fourrey C."/>
            <person name="LaButti K."/>
            <person name="Lindquist E.A."/>
            <person name="Lipzen A."/>
            <person name="Lundell T."/>
            <person name="Morin E."/>
            <person name="Murat C."/>
            <person name="Sun H."/>
            <person name="Tunlid A."/>
            <person name="Henrissat B."/>
            <person name="Grigoriev I.V."/>
            <person name="Hibbett D.S."/>
            <person name="Martin F."/>
            <person name="Nordberg H.P."/>
            <person name="Cantor M.N."/>
            <person name="Hua S.X."/>
        </authorList>
    </citation>
    <scope>NUCLEOTIDE SEQUENCE [LARGE SCALE GENOMIC DNA]</scope>
    <source>
        <strain evidence="6 7">F 1598</strain>
    </source>
</reference>
<gene>
    <name evidence="6" type="ORF">PILCRDRAFT_7709</name>
</gene>
<dbReference type="SUPFAM" id="SSF144232">
    <property type="entry name" value="HIT/MYND zinc finger-like"/>
    <property type="match status" value="1"/>
</dbReference>
<evidence type="ECO:0000256" key="2">
    <source>
        <dbReference type="ARBA" id="ARBA00022771"/>
    </source>
</evidence>
<evidence type="ECO:0000313" key="6">
    <source>
        <dbReference type="EMBL" id="KIM82806.1"/>
    </source>
</evidence>
<sequence length="596" mass="67482">MSDLDIQALKTAARRGSLEDLIELAAFVRDSRQPHPELLSVFYHHLEAGKIPHPTRPKPNTLRAVELAHKSLGCILFWAHEHASKDEGFISDLKESWPLLWKWCHFFFEQALPDSSMLKTISLEGMHDTYVICMRLVSCMASIHKELHQIICATTGLITMVTKLWLQEVKVGKEHLDFHASTVLYRFTKHPITGTAAHWLSVIVDAAGGDYKTTASISLQRILLILEKPFRSAPNYFALEADILIATSFVSAGSDTFRAALLDQQSTKILTKTMYRLALSTQSGELTSQIVSCLRLCAMYLRFFTGLVTYRNVFVLEAMDAQLIPALLGSSRWFSHDNLTGSEGSLQTYCCDLMSGILPHYLVYRSVLRTVSRSLKKIKALDLEAQVSRESPLWKLWVQFRGIATERLMIKSAVKSSPIASCDNPGCLKVDETEEFMRCAGCSAVFYCSKECQKHAWKHANHRKECKDTQSRRLQNIPEPLSKRDTEFLTNLVIYDWKKHQKRIRQLKQEYLVSHPSADRSTLVVRFDYTTIPSVIIVGAPEVFQTIDYDINEAVRAHFDESVAIAKESGGHIVLAHAQVIQGEPDIMHFVDPEID</sequence>
<dbReference type="GO" id="GO:0008270">
    <property type="term" value="F:zinc ion binding"/>
    <property type="evidence" value="ECO:0007669"/>
    <property type="project" value="UniProtKB-KW"/>
</dbReference>
<organism evidence="6 7">
    <name type="scientific">Piloderma croceum (strain F 1598)</name>
    <dbReference type="NCBI Taxonomy" id="765440"/>
    <lineage>
        <taxon>Eukaryota</taxon>
        <taxon>Fungi</taxon>
        <taxon>Dikarya</taxon>
        <taxon>Basidiomycota</taxon>
        <taxon>Agaricomycotina</taxon>
        <taxon>Agaricomycetes</taxon>
        <taxon>Agaricomycetidae</taxon>
        <taxon>Atheliales</taxon>
        <taxon>Atheliaceae</taxon>
        <taxon>Piloderma</taxon>
    </lineage>
</organism>
<dbReference type="InParanoid" id="A0A0C3FW73"/>